<sequence>MSADAVAEEGFLRRWSRLKAAPEPVQEVAPAPLPAAAPPPPVQEDQRALPTLDDVARLTPESDYSAFVAKGVDKAVQRMALKKLFADPNFAVMDGLDIYIADYNKAAPLTDAMLASLRHAPGVLNRLLGEDEDKQGEAQARRDDDPAADGQPGTPTQGTT</sequence>
<dbReference type="InterPro" id="IPR021735">
    <property type="entry name" value="DUF3306"/>
</dbReference>
<dbReference type="AlphaFoldDB" id="A0A1S2N5P0"/>
<accession>A0A1S2N5P0</accession>
<organism evidence="2 3">
    <name type="scientific">Massilia timonae</name>
    <dbReference type="NCBI Taxonomy" id="47229"/>
    <lineage>
        <taxon>Bacteria</taxon>
        <taxon>Pseudomonadati</taxon>
        <taxon>Pseudomonadota</taxon>
        <taxon>Betaproteobacteria</taxon>
        <taxon>Burkholderiales</taxon>
        <taxon>Oxalobacteraceae</taxon>
        <taxon>Telluria group</taxon>
        <taxon>Massilia</taxon>
    </lineage>
</organism>
<evidence type="ECO:0008006" key="4">
    <source>
        <dbReference type="Google" id="ProtNLM"/>
    </source>
</evidence>
<feature type="region of interest" description="Disordered" evidence="1">
    <location>
        <begin position="127"/>
        <end position="160"/>
    </location>
</feature>
<evidence type="ECO:0000313" key="2">
    <source>
        <dbReference type="EMBL" id="OIJ39904.1"/>
    </source>
</evidence>
<feature type="compositionally biased region" description="Low complexity" evidence="1">
    <location>
        <begin position="148"/>
        <end position="160"/>
    </location>
</feature>
<dbReference type="EMBL" id="JRYB01000001">
    <property type="protein sequence ID" value="OIJ39904.1"/>
    <property type="molecule type" value="Genomic_DNA"/>
</dbReference>
<proteinExistence type="predicted"/>
<feature type="compositionally biased region" description="Basic and acidic residues" evidence="1">
    <location>
        <begin position="135"/>
        <end position="145"/>
    </location>
</feature>
<dbReference type="Pfam" id="PF11748">
    <property type="entry name" value="DUF3306"/>
    <property type="match status" value="1"/>
</dbReference>
<dbReference type="RefSeq" id="WP_177185538.1">
    <property type="nucleotide sequence ID" value="NZ_DALZDZ010000007.1"/>
</dbReference>
<dbReference type="Proteomes" id="UP000180246">
    <property type="component" value="Unassembled WGS sequence"/>
</dbReference>
<reference evidence="2 3" key="1">
    <citation type="submission" date="2014-10" db="EMBL/GenBank/DDBJ databases">
        <authorList>
            <person name="Seo M.-J."/>
            <person name="Seok Y.J."/>
            <person name="Cha I.-T."/>
        </authorList>
    </citation>
    <scope>NUCLEOTIDE SEQUENCE [LARGE SCALE GENOMIC DNA]</scope>
    <source>
        <strain evidence="2 3">NEU</strain>
    </source>
</reference>
<feature type="region of interest" description="Disordered" evidence="1">
    <location>
        <begin position="23"/>
        <end position="46"/>
    </location>
</feature>
<feature type="compositionally biased region" description="Pro residues" evidence="1">
    <location>
        <begin position="31"/>
        <end position="42"/>
    </location>
</feature>
<gene>
    <name evidence="2" type="ORF">LO55_3425</name>
</gene>
<evidence type="ECO:0000256" key="1">
    <source>
        <dbReference type="SAM" id="MobiDB-lite"/>
    </source>
</evidence>
<comment type="caution">
    <text evidence="2">The sequence shown here is derived from an EMBL/GenBank/DDBJ whole genome shotgun (WGS) entry which is preliminary data.</text>
</comment>
<name>A0A1S2N5P0_9BURK</name>
<protein>
    <recommendedName>
        <fullName evidence="4">DUF3306 domain-containing protein</fullName>
    </recommendedName>
</protein>
<evidence type="ECO:0000313" key="3">
    <source>
        <dbReference type="Proteomes" id="UP000180246"/>
    </source>
</evidence>